<feature type="transmembrane region" description="Helical" evidence="2">
    <location>
        <begin position="34"/>
        <end position="56"/>
    </location>
</feature>
<feature type="compositionally biased region" description="Acidic residues" evidence="1">
    <location>
        <begin position="72"/>
        <end position="85"/>
    </location>
</feature>
<evidence type="ECO:0000313" key="4">
    <source>
        <dbReference type="Proteomes" id="UP000220102"/>
    </source>
</evidence>
<evidence type="ECO:0000313" key="3">
    <source>
        <dbReference type="EMBL" id="PEN14313.1"/>
    </source>
</evidence>
<evidence type="ECO:0000256" key="2">
    <source>
        <dbReference type="SAM" id="Phobius"/>
    </source>
</evidence>
<evidence type="ECO:0008006" key="5">
    <source>
        <dbReference type="Google" id="ProtNLM"/>
    </source>
</evidence>
<accession>A0A2A8D0H7</accession>
<proteinExistence type="predicted"/>
<name>A0A2A8D0H7_9BACT</name>
<feature type="region of interest" description="Disordered" evidence="1">
    <location>
        <begin position="285"/>
        <end position="308"/>
    </location>
</feature>
<comment type="caution">
    <text evidence="3">The sequence shown here is derived from an EMBL/GenBank/DDBJ whole genome shotgun (WGS) entry which is preliminary data.</text>
</comment>
<feature type="region of interest" description="Disordered" evidence="1">
    <location>
        <begin position="66"/>
        <end position="131"/>
    </location>
</feature>
<keyword evidence="4" id="KW-1185">Reference proteome</keyword>
<evidence type="ECO:0000256" key="1">
    <source>
        <dbReference type="SAM" id="MobiDB-lite"/>
    </source>
</evidence>
<gene>
    <name evidence="3" type="ORF">CRI94_04550</name>
</gene>
<feature type="transmembrane region" description="Helical" evidence="2">
    <location>
        <begin position="389"/>
        <end position="408"/>
    </location>
</feature>
<keyword evidence="2" id="KW-0472">Membrane</keyword>
<feature type="transmembrane region" description="Helical" evidence="2">
    <location>
        <begin position="185"/>
        <end position="204"/>
    </location>
</feature>
<dbReference type="AlphaFoldDB" id="A0A2A8D0H7"/>
<feature type="compositionally biased region" description="Basic and acidic residues" evidence="1">
    <location>
        <begin position="89"/>
        <end position="104"/>
    </location>
</feature>
<keyword evidence="2" id="KW-1133">Transmembrane helix</keyword>
<feature type="compositionally biased region" description="Basic and acidic residues" evidence="1">
    <location>
        <begin position="121"/>
        <end position="131"/>
    </location>
</feature>
<feature type="transmembrane region" description="Helical" evidence="2">
    <location>
        <begin position="160"/>
        <end position="179"/>
    </location>
</feature>
<organism evidence="3 4">
    <name type="scientific">Longibacter salinarum</name>
    <dbReference type="NCBI Taxonomy" id="1850348"/>
    <lineage>
        <taxon>Bacteria</taxon>
        <taxon>Pseudomonadati</taxon>
        <taxon>Rhodothermota</taxon>
        <taxon>Rhodothermia</taxon>
        <taxon>Rhodothermales</taxon>
        <taxon>Salisaetaceae</taxon>
        <taxon>Longibacter</taxon>
    </lineage>
</organism>
<feature type="transmembrane region" description="Helical" evidence="2">
    <location>
        <begin position="414"/>
        <end position="432"/>
    </location>
</feature>
<keyword evidence="2" id="KW-0812">Transmembrane</keyword>
<dbReference type="EMBL" id="PDEQ01000002">
    <property type="protein sequence ID" value="PEN14313.1"/>
    <property type="molecule type" value="Genomic_DNA"/>
</dbReference>
<sequence length="558" mass="60653">MGCGHLIALPLLAAAMFAALLLFGTSSSMTGEEIGVFTAVVLGCGGIGTGLLIYLWNDSSSAAEDGTLSEASMEEVEPEDVESDSIVDVARDEKDDARGGRKSVDSGVDPESDDAQEPGSEIDRLSSDEEPWTVREEWRNGTISSDRSTFEEIATGRTTTIIGTGAIVVASGLLALSVWGGEKQWILAGVFGALGLLTLTIGLYRMRQRLRFGASTLKLNPHPGVLGGPFRAVLETEIPADQVVGEGVRVKLSCYRRRLVARGRGERDVRRDLLWRDEKQMRPLPSSGETVDVPVSFDLPADRPSSTPERTDVRYEWVLRTTAAVPGVDYTSVIEVPVFPVPLPEADSVPHYDEFEVDYDEASARGEADVERLPGGGLDIYFGPSRHPWYIAAFTVLTAAFGTGGYSFLLHAHVFSGVVFGMVALLFAWATYNYATHRSRITVTHEGVRIEEGALGMKSTTQLVADNVDRVTVAPSANMYQLHVHRVRPARDDTVSTTRRMFSNLGIGRPGSGESWNAYLERRGLTGHRVVAARLLADHAEAEWLASQIEQAAGEMLR</sequence>
<reference evidence="3 4" key="1">
    <citation type="submission" date="2017-10" db="EMBL/GenBank/DDBJ databases">
        <title>Draft genome of Longibacter Salinarum.</title>
        <authorList>
            <person name="Goh K.M."/>
            <person name="Shamsir M.S."/>
            <person name="Lim S.W."/>
        </authorList>
    </citation>
    <scope>NUCLEOTIDE SEQUENCE [LARGE SCALE GENOMIC DNA]</scope>
    <source>
        <strain evidence="3 4">KCTC 52045</strain>
    </source>
</reference>
<dbReference type="Proteomes" id="UP000220102">
    <property type="component" value="Unassembled WGS sequence"/>
</dbReference>
<protein>
    <recommendedName>
        <fullName evidence="5">DUF3592 domain-containing protein</fullName>
    </recommendedName>
</protein>